<sequence length="645" mass="69680">MVLALYLVCRAALADRDEYTGLAWNPTSTPSHPCGIGLPPRGNFAHDRWVNARKPRVSLVVRQEGTTLCYVIDGVAEAPTIRVKQGATLTVTLRNEITDPSVLGKLLPPIVLRDRPVEAVPDRVGVVAVIPGQFHVPTGRTNLHMHGFAVPPTAPQDEVLMGCADPAVGDTGCGQREITYQYQIPPNMPPGLYWYHPHVHGEVQAQMLAGLTGAIVVEGPDDEAREAAGIEDRVFIVRQLRDSDSKNPAMLIPPTDHRTNMNDTMPMVQRAMPHAEHATESSVKTGGEIDTSHELGCANAAALDEITLNGAPVVDGEVADKDLAPLHITVGTTQLWRVVNAATDAVLDLALIDEAGKPVPVRIIARDGAPLTNDAGRPVKLVATTAAQSVPPAGRVEFLVTAPKLGTKIYFVTHAVDTGCAGDVVPERRLGILTSLPYTDDAAQPPISDAPRSTVPDLFSGLLARKTDRTRVLAFAEYPRPGDSDQTDFYIVERRQGAVLKPYEMSDPPAINVAAGSVEEWTIENWTREIHAFHIHQVHFRLLGVNGLQQDDPPLLDTVIVPAAVGFDRVDPPSGPTPGTVRIKIYFPETMTGDIPFHCHLVDHEDNGMMGVLRVLPSTVTNNSSVVGKTHPREISFHKLASPQP</sequence>
<dbReference type="PANTHER" id="PTHR11709">
    <property type="entry name" value="MULTI-COPPER OXIDASE"/>
    <property type="match status" value="1"/>
</dbReference>
<dbReference type="RefSeq" id="WP_179491083.1">
    <property type="nucleotide sequence ID" value="NZ_JACCCW010000002.1"/>
</dbReference>
<proteinExistence type="predicted"/>
<keyword evidence="6" id="KW-1185">Reference proteome</keyword>
<evidence type="ECO:0000313" key="5">
    <source>
        <dbReference type="EMBL" id="NYF80013.1"/>
    </source>
</evidence>
<reference evidence="5 6" key="1">
    <citation type="submission" date="2020-07" db="EMBL/GenBank/DDBJ databases">
        <title>Genomic Encyclopedia of Type Strains, Phase IV (KMG-V): Genome sequencing to study the core and pangenomes of soil and plant-associated prokaryotes.</title>
        <authorList>
            <person name="Whitman W."/>
        </authorList>
    </citation>
    <scope>NUCLEOTIDE SEQUENCE [LARGE SCALE GENOMIC DNA]</scope>
    <source>
        <strain evidence="5 6">X4EP2</strain>
    </source>
</reference>
<dbReference type="InterPro" id="IPR045087">
    <property type="entry name" value="Cu-oxidase_fam"/>
</dbReference>
<dbReference type="GO" id="GO:0005507">
    <property type="term" value="F:copper ion binding"/>
    <property type="evidence" value="ECO:0007669"/>
    <property type="project" value="InterPro"/>
</dbReference>
<dbReference type="EMBL" id="JACCCW010000002">
    <property type="protein sequence ID" value="NYF80013.1"/>
    <property type="molecule type" value="Genomic_DNA"/>
</dbReference>
<gene>
    <name evidence="5" type="ORF">HDF17_002333</name>
</gene>
<dbReference type="InterPro" id="IPR011707">
    <property type="entry name" value="Cu-oxidase-like_N"/>
</dbReference>
<dbReference type="GO" id="GO:0016491">
    <property type="term" value="F:oxidoreductase activity"/>
    <property type="evidence" value="ECO:0007669"/>
    <property type="project" value="UniProtKB-KW"/>
</dbReference>
<evidence type="ECO:0000256" key="2">
    <source>
        <dbReference type="ARBA" id="ARBA00023002"/>
    </source>
</evidence>
<keyword evidence="1" id="KW-0479">Metal-binding</keyword>
<accession>A0A7Y9PJ34</accession>
<dbReference type="PANTHER" id="PTHR11709:SF518">
    <property type="entry name" value="MULTICOPPER OXIDASE"/>
    <property type="match status" value="1"/>
</dbReference>
<dbReference type="InterPro" id="IPR002355">
    <property type="entry name" value="Cu_oxidase_Cu_BS"/>
</dbReference>
<name>A0A7Y9PJ34_9BACT</name>
<dbReference type="InterPro" id="IPR011706">
    <property type="entry name" value="Cu-oxidase_C"/>
</dbReference>
<dbReference type="InterPro" id="IPR008972">
    <property type="entry name" value="Cupredoxin"/>
</dbReference>
<dbReference type="Pfam" id="PF07732">
    <property type="entry name" value="Cu-oxidase_3"/>
    <property type="match status" value="1"/>
</dbReference>
<evidence type="ECO:0000256" key="1">
    <source>
        <dbReference type="ARBA" id="ARBA00022723"/>
    </source>
</evidence>
<dbReference type="PROSITE" id="PS00080">
    <property type="entry name" value="MULTICOPPER_OXIDASE2"/>
    <property type="match status" value="1"/>
</dbReference>
<dbReference type="Pfam" id="PF07731">
    <property type="entry name" value="Cu-oxidase_2"/>
    <property type="match status" value="1"/>
</dbReference>
<keyword evidence="2" id="KW-0560">Oxidoreductase</keyword>
<evidence type="ECO:0000259" key="3">
    <source>
        <dbReference type="Pfam" id="PF07731"/>
    </source>
</evidence>
<evidence type="ECO:0000313" key="6">
    <source>
        <dbReference type="Proteomes" id="UP000589520"/>
    </source>
</evidence>
<comment type="caution">
    <text evidence="5">The sequence shown here is derived from an EMBL/GenBank/DDBJ whole genome shotgun (WGS) entry which is preliminary data.</text>
</comment>
<dbReference type="Proteomes" id="UP000589520">
    <property type="component" value="Unassembled WGS sequence"/>
</dbReference>
<feature type="domain" description="Plastocyanin-like" evidence="4">
    <location>
        <begin position="140"/>
        <end position="220"/>
    </location>
</feature>
<evidence type="ECO:0000259" key="4">
    <source>
        <dbReference type="Pfam" id="PF07732"/>
    </source>
</evidence>
<dbReference type="SUPFAM" id="SSF49503">
    <property type="entry name" value="Cupredoxins"/>
    <property type="match status" value="3"/>
</dbReference>
<organism evidence="5 6">
    <name type="scientific">Granulicella arctica</name>
    <dbReference type="NCBI Taxonomy" id="940613"/>
    <lineage>
        <taxon>Bacteria</taxon>
        <taxon>Pseudomonadati</taxon>
        <taxon>Acidobacteriota</taxon>
        <taxon>Terriglobia</taxon>
        <taxon>Terriglobales</taxon>
        <taxon>Acidobacteriaceae</taxon>
        <taxon>Granulicella</taxon>
    </lineage>
</organism>
<dbReference type="AlphaFoldDB" id="A0A7Y9PJ34"/>
<feature type="domain" description="Plastocyanin-like" evidence="3">
    <location>
        <begin position="505"/>
        <end position="617"/>
    </location>
</feature>
<protein>
    <submittedName>
        <fullName evidence="5">FtsP/CotA-like multicopper oxidase with cupredoxin domain</fullName>
    </submittedName>
</protein>
<dbReference type="Gene3D" id="2.60.40.420">
    <property type="entry name" value="Cupredoxins - blue copper proteins"/>
    <property type="match status" value="2"/>
</dbReference>